<evidence type="ECO:0000313" key="15">
    <source>
        <dbReference type="Proteomes" id="UP000887566"/>
    </source>
</evidence>
<dbReference type="Pfam" id="PF01400">
    <property type="entry name" value="Astacin"/>
    <property type="match status" value="1"/>
</dbReference>
<evidence type="ECO:0000256" key="8">
    <source>
        <dbReference type="ARBA" id="ARBA00023157"/>
    </source>
</evidence>
<keyword evidence="8" id="KW-1015">Disulfide bond</keyword>
<evidence type="ECO:0000259" key="14">
    <source>
        <dbReference type="PROSITE" id="PS51864"/>
    </source>
</evidence>
<feature type="signal peptide" evidence="13">
    <location>
        <begin position="1"/>
        <end position="18"/>
    </location>
</feature>
<dbReference type="PROSITE" id="PS00714">
    <property type="entry name" value="NA_DICARBOXYL_SYMP_2"/>
    <property type="match status" value="1"/>
</dbReference>
<dbReference type="InterPro" id="IPR018107">
    <property type="entry name" value="Na-dicarboxylate_symporter_CS"/>
</dbReference>
<keyword evidence="10" id="KW-0862">Zinc</keyword>
<evidence type="ECO:0000256" key="6">
    <source>
        <dbReference type="ARBA" id="ARBA00022989"/>
    </source>
</evidence>
<dbReference type="PANTHER" id="PTHR11958:SF105">
    <property type="entry name" value="SODIUM-DEPENDENT EXCITATORY AMINO ACID TRANSPORTER GLT-4-RELATED"/>
    <property type="match status" value="1"/>
</dbReference>
<dbReference type="InterPro" id="IPR024079">
    <property type="entry name" value="MetalloPept_cat_dom_sf"/>
</dbReference>
<feature type="active site" evidence="10">
    <location>
        <position position="192"/>
    </location>
</feature>
<keyword evidence="15" id="KW-1185">Reference proteome</keyword>
<keyword evidence="9" id="KW-0325">Glycoprotein</keyword>
<evidence type="ECO:0000256" key="2">
    <source>
        <dbReference type="ARBA" id="ARBA00006148"/>
    </source>
</evidence>
<evidence type="ECO:0000256" key="1">
    <source>
        <dbReference type="ARBA" id="ARBA00004141"/>
    </source>
</evidence>
<dbReference type="PRINTS" id="PR00173">
    <property type="entry name" value="EDTRNSPORT"/>
</dbReference>
<dbReference type="Proteomes" id="UP000887566">
    <property type="component" value="Unplaced"/>
</dbReference>
<keyword evidence="10" id="KW-0378">Hydrolase</keyword>
<dbReference type="InterPro" id="IPR006026">
    <property type="entry name" value="Peptidase_Metallo"/>
</dbReference>
<comment type="cofactor">
    <cofactor evidence="10">
        <name>Zn(2+)</name>
        <dbReference type="ChEBI" id="CHEBI:29105"/>
    </cofactor>
    <text evidence="10">Binds 1 zinc ion per subunit.</text>
</comment>
<dbReference type="GO" id="GO:0006508">
    <property type="term" value="P:proteolysis"/>
    <property type="evidence" value="ECO:0007669"/>
    <property type="project" value="UniProtKB-KW"/>
</dbReference>
<dbReference type="InterPro" id="IPR001991">
    <property type="entry name" value="Na-dicarboxylate_symporter"/>
</dbReference>
<evidence type="ECO:0000256" key="3">
    <source>
        <dbReference type="ARBA" id="ARBA00022448"/>
    </source>
</evidence>
<feature type="binding site" evidence="10">
    <location>
        <position position="191"/>
    </location>
    <ligand>
        <name>Zn(2+)</name>
        <dbReference type="ChEBI" id="CHEBI:29105"/>
        <note>catalytic</note>
    </ligand>
</feature>
<feature type="transmembrane region" description="Helical" evidence="11">
    <location>
        <begin position="277"/>
        <end position="301"/>
    </location>
</feature>
<dbReference type="Gene3D" id="1.10.3860.10">
    <property type="entry name" value="Sodium:dicarboxylate symporter"/>
    <property type="match status" value="1"/>
</dbReference>
<feature type="binding site" evidence="10">
    <location>
        <position position="201"/>
    </location>
    <ligand>
        <name>Zn(2+)</name>
        <dbReference type="ChEBI" id="CHEBI:29105"/>
        <note>catalytic</note>
    </ligand>
</feature>
<dbReference type="InterPro" id="IPR036458">
    <property type="entry name" value="Na:dicarbo_symporter_sf"/>
</dbReference>
<evidence type="ECO:0000256" key="4">
    <source>
        <dbReference type="ARBA" id="ARBA00022692"/>
    </source>
</evidence>
<keyword evidence="4 11" id="KW-0812">Transmembrane</keyword>
<feature type="chain" id="PRO_5037667352" description="Amino acid transporter" evidence="13">
    <location>
        <begin position="19"/>
        <end position="725"/>
    </location>
</feature>
<evidence type="ECO:0000256" key="9">
    <source>
        <dbReference type="ARBA" id="ARBA00023180"/>
    </source>
</evidence>
<comment type="caution">
    <text evidence="10">Lacks conserved residue(s) required for the propagation of feature annotation.</text>
</comment>
<keyword evidence="6 11" id="KW-1133">Transmembrane helix</keyword>
<keyword evidence="5 11" id="KW-0769">Symport</keyword>
<feature type="binding site" evidence="10">
    <location>
        <position position="195"/>
    </location>
    <ligand>
        <name>Zn(2+)</name>
        <dbReference type="ChEBI" id="CHEBI:29105"/>
        <note>catalytic</note>
    </ligand>
</feature>
<feature type="region of interest" description="Disordered" evidence="12">
    <location>
        <begin position="701"/>
        <end position="725"/>
    </location>
</feature>
<dbReference type="SUPFAM" id="SSF55486">
    <property type="entry name" value="Metalloproteases ('zincins'), catalytic domain"/>
    <property type="match status" value="1"/>
</dbReference>
<reference evidence="16" key="1">
    <citation type="submission" date="2022-11" db="UniProtKB">
        <authorList>
            <consortium name="WormBaseParasite"/>
        </authorList>
    </citation>
    <scope>IDENTIFICATION</scope>
</reference>
<evidence type="ECO:0000256" key="7">
    <source>
        <dbReference type="ARBA" id="ARBA00023136"/>
    </source>
</evidence>
<dbReference type="GO" id="GO:0008270">
    <property type="term" value="F:zinc ion binding"/>
    <property type="evidence" value="ECO:0007669"/>
    <property type="project" value="UniProtKB-UniRule"/>
</dbReference>
<feature type="transmembrane region" description="Helical" evidence="11">
    <location>
        <begin position="313"/>
        <end position="335"/>
    </location>
</feature>
<protein>
    <recommendedName>
        <fullName evidence="11">Amino acid transporter</fullName>
    </recommendedName>
</protein>
<keyword evidence="3 11" id="KW-0813">Transport</keyword>
<evidence type="ECO:0000256" key="10">
    <source>
        <dbReference type="PROSITE-ProRule" id="PRU01211"/>
    </source>
</evidence>
<dbReference type="PANTHER" id="PTHR11958">
    <property type="entry name" value="SODIUM/DICARBOXYLATE SYMPORTER-RELATED"/>
    <property type="match status" value="1"/>
</dbReference>
<accession>A0A914WKV3</accession>
<dbReference type="SMART" id="SM00235">
    <property type="entry name" value="ZnMc"/>
    <property type="match status" value="1"/>
</dbReference>
<evidence type="ECO:0000313" key="16">
    <source>
        <dbReference type="WBParaSite" id="PSAMB.scaffold4432size14623.g24323.t1"/>
    </source>
</evidence>
<feature type="transmembrane region" description="Helical" evidence="11">
    <location>
        <begin position="636"/>
        <end position="657"/>
    </location>
</feature>
<proteinExistence type="inferred from homology"/>
<feature type="domain" description="Peptidase M12A" evidence="14">
    <location>
        <begin position="100"/>
        <end position="210"/>
    </location>
</feature>
<keyword evidence="13" id="KW-0732">Signal</keyword>
<dbReference type="PROSITE" id="PS51864">
    <property type="entry name" value="ASTACIN"/>
    <property type="match status" value="1"/>
</dbReference>
<dbReference type="WBParaSite" id="PSAMB.scaffold4432size14623.g24323.t1">
    <property type="protein sequence ID" value="PSAMB.scaffold4432size14623.g24323.t1"/>
    <property type="gene ID" value="PSAMB.scaffold4432size14623.g24323"/>
</dbReference>
<dbReference type="AlphaFoldDB" id="A0A914WKV3"/>
<keyword evidence="10" id="KW-0479">Metal-binding</keyword>
<dbReference type="PROSITE" id="PS00713">
    <property type="entry name" value="NA_DICARBOXYL_SYMP_1"/>
    <property type="match status" value="1"/>
</dbReference>
<feature type="transmembrane region" description="Helical" evidence="11">
    <location>
        <begin position="609"/>
        <end position="630"/>
    </location>
</feature>
<evidence type="ECO:0000256" key="13">
    <source>
        <dbReference type="SAM" id="SignalP"/>
    </source>
</evidence>
<feature type="transmembrane region" description="Helical" evidence="11">
    <location>
        <begin position="469"/>
        <end position="490"/>
    </location>
</feature>
<name>A0A914WKV3_9BILA</name>
<keyword evidence="10" id="KW-0482">Metalloprotease</keyword>
<dbReference type="Pfam" id="PF00375">
    <property type="entry name" value="SDF"/>
    <property type="match status" value="1"/>
</dbReference>
<dbReference type="Gene3D" id="3.40.390.10">
    <property type="entry name" value="Collagenase (Catalytic Domain)"/>
    <property type="match status" value="1"/>
</dbReference>
<dbReference type="GO" id="GO:0005313">
    <property type="term" value="F:L-glutamate transmembrane transporter activity"/>
    <property type="evidence" value="ECO:0007669"/>
    <property type="project" value="TreeGrafter"/>
</dbReference>
<feature type="transmembrane region" description="Helical" evidence="11">
    <location>
        <begin position="431"/>
        <end position="448"/>
    </location>
</feature>
<evidence type="ECO:0000256" key="11">
    <source>
        <dbReference type="RuleBase" id="RU361216"/>
    </source>
</evidence>
<organism evidence="15 16">
    <name type="scientific">Plectus sambesii</name>
    <dbReference type="NCBI Taxonomy" id="2011161"/>
    <lineage>
        <taxon>Eukaryota</taxon>
        <taxon>Metazoa</taxon>
        <taxon>Ecdysozoa</taxon>
        <taxon>Nematoda</taxon>
        <taxon>Chromadorea</taxon>
        <taxon>Plectida</taxon>
        <taxon>Plectina</taxon>
        <taxon>Plectoidea</taxon>
        <taxon>Plectidae</taxon>
        <taxon>Plectus</taxon>
    </lineage>
</organism>
<feature type="transmembrane region" description="Helical" evidence="11">
    <location>
        <begin position="237"/>
        <end position="257"/>
    </location>
</feature>
<feature type="transmembrane region" description="Helical" evidence="11">
    <location>
        <begin position="502"/>
        <end position="529"/>
    </location>
</feature>
<evidence type="ECO:0000256" key="5">
    <source>
        <dbReference type="ARBA" id="ARBA00022847"/>
    </source>
</evidence>
<dbReference type="InterPro" id="IPR050746">
    <property type="entry name" value="DAACS"/>
</dbReference>
<dbReference type="GO" id="GO:0015175">
    <property type="term" value="F:neutral L-amino acid transmembrane transporter activity"/>
    <property type="evidence" value="ECO:0007669"/>
    <property type="project" value="TreeGrafter"/>
</dbReference>
<dbReference type="InterPro" id="IPR001506">
    <property type="entry name" value="Peptidase_M12A"/>
</dbReference>
<comment type="similarity">
    <text evidence="2 11">Belongs to the dicarboxylate/amino acid:cation symporter (DAACS) (TC 2.A.23) family.</text>
</comment>
<comment type="subcellular location">
    <subcellularLocation>
        <location evidence="1 11">Membrane</location>
        <topology evidence="1 11">Multi-pass membrane protein</topology>
    </subcellularLocation>
</comment>
<keyword evidence="10" id="KW-0645">Protease</keyword>
<keyword evidence="7 11" id="KW-0472">Membrane</keyword>
<dbReference type="GO" id="GO:0015501">
    <property type="term" value="F:glutamate:sodium symporter activity"/>
    <property type="evidence" value="ECO:0007669"/>
    <property type="project" value="TreeGrafter"/>
</dbReference>
<dbReference type="GO" id="GO:0005886">
    <property type="term" value="C:plasma membrane"/>
    <property type="evidence" value="ECO:0007669"/>
    <property type="project" value="TreeGrafter"/>
</dbReference>
<dbReference type="GO" id="GO:0004222">
    <property type="term" value="F:metalloendopeptidase activity"/>
    <property type="evidence" value="ECO:0007669"/>
    <property type="project" value="UniProtKB-UniRule"/>
</dbReference>
<sequence>MRSSVALSLIALLGITLARDDSLYFDRSVPEFETELNDDDFKRARLVAQDSTSLNDMILDTESMYSGDLFEGDIANPHLNSTTIESFITGAGIDNGLLANAIRNRYQLWQNNKVPYAISSQYSSYSRSLIASSMDDYAKMTCLQFVPKTNADTNYVYIIPDQGCYSMVGKTGGRQTVSLGSGCVQKGIIIHELMHAVGFFHEQSRTDREDARAARVDVVNRSMPERRRCFGLSSDNILLLLTVLGVITGISLGVTLWNPDGGWSKRELIYLAFPGELFVRMLKMLILPLIISSIVSSLACLDSSTAGKLGTVALIYYLTTTGIAVVIGIILAQTIQPGKWTANIVSDSIVAPQAPCISTAIDTMLDLTRSLFPENLLEATFRSTKFCMRFKNGTGNETVILKADVVMQMDIEERAKLQEIPEKITSDGMNILGLVMFAVVLGIVLGRMEEEGRPLKDFFKALEGACMRLISIVIWFSPIGITFLIAAQIVSMAEPGKELQRLMGYMITVLLGLFIHGVIVLPLIMLVLARRNPITFVYGMAQALVTALATSSSSATLPLSIKCVEENNGVDSRVARFVLPLGATINMDGTALYEAVAALYIAQTVGKEMTLGAVILVSLTATLASIGAAGIPQAGIVTMIMVLIAVGLDPSLFILIFPVDFFLDRIRTTVNVHGDAIGAAVVAKLCASYLTEAPQPDNELVGGYQALPQASPDPSHKPTYANNEF</sequence>
<evidence type="ECO:0000256" key="12">
    <source>
        <dbReference type="SAM" id="MobiDB-lite"/>
    </source>
</evidence>
<dbReference type="SUPFAM" id="SSF118215">
    <property type="entry name" value="Proton glutamate symport protein"/>
    <property type="match status" value="1"/>
</dbReference>